<evidence type="ECO:0000313" key="2">
    <source>
        <dbReference type="EMBL" id="SAL10723.1"/>
    </source>
</evidence>
<gene>
    <name evidence="2" type="ORF">AWB64_00316</name>
</gene>
<name>A0A158ETC4_CABSO</name>
<dbReference type="Gene3D" id="3.10.450.50">
    <property type="match status" value="2"/>
</dbReference>
<reference evidence="2 3" key="1">
    <citation type="submission" date="2016-01" db="EMBL/GenBank/DDBJ databases">
        <authorList>
            <person name="Oliw E.H."/>
        </authorList>
    </citation>
    <scope>NUCLEOTIDE SEQUENCE [LARGE SCALE GENOMIC DNA]</scope>
    <source>
        <strain evidence="2">LMG 22029</strain>
    </source>
</reference>
<dbReference type="Pfam" id="PF07366">
    <property type="entry name" value="SnoaL"/>
    <property type="match status" value="1"/>
</dbReference>
<accession>A0A158ETC4</accession>
<dbReference type="Pfam" id="PF12680">
    <property type="entry name" value="SnoaL_2"/>
    <property type="match status" value="1"/>
</dbReference>
<dbReference type="GO" id="GO:0030638">
    <property type="term" value="P:polyketide metabolic process"/>
    <property type="evidence" value="ECO:0007669"/>
    <property type="project" value="InterPro"/>
</dbReference>
<dbReference type="Proteomes" id="UP000054893">
    <property type="component" value="Unassembled WGS sequence"/>
</dbReference>
<organism evidence="2 3">
    <name type="scientific">Caballeronia sordidicola</name>
    <name type="common">Burkholderia sordidicola</name>
    <dbReference type="NCBI Taxonomy" id="196367"/>
    <lineage>
        <taxon>Bacteria</taxon>
        <taxon>Pseudomonadati</taxon>
        <taxon>Pseudomonadota</taxon>
        <taxon>Betaproteobacteria</taxon>
        <taxon>Burkholderiales</taxon>
        <taxon>Burkholderiaceae</taxon>
        <taxon>Caballeronia</taxon>
    </lineage>
</organism>
<feature type="domain" description="SnoaL-like" evidence="1">
    <location>
        <begin position="8"/>
        <end position="109"/>
    </location>
</feature>
<dbReference type="InterPro" id="IPR032710">
    <property type="entry name" value="NTF2-like_dom_sf"/>
</dbReference>
<evidence type="ECO:0000313" key="3">
    <source>
        <dbReference type="Proteomes" id="UP000054893"/>
    </source>
</evidence>
<proteinExistence type="predicted"/>
<protein>
    <submittedName>
        <fullName evidence="2">SnoaL-like domain protein</fullName>
    </submittedName>
</protein>
<dbReference type="SUPFAM" id="SSF54427">
    <property type="entry name" value="NTF2-like"/>
    <property type="match status" value="2"/>
</dbReference>
<dbReference type="InterPro" id="IPR009959">
    <property type="entry name" value="Cyclase_SnoaL-like"/>
</dbReference>
<evidence type="ECO:0000259" key="1">
    <source>
        <dbReference type="Pfam" id="PF12680"/>
    </source>
</evidence>
<sequence length="241" mass="27109">MTEHEILVGRYFDAWNEADASRREALAAQLLTENGRYVDPMMNSTGPKEFADMIGAFQSAMPGMRFERVGGIDATGKMVRFSWRLIDATGRQFASGTDIGEFSIEGRFASITGFIDSALTGRDWSVEKYAAFWAAPDFSKPTNELAANIEGYWPGVDTPLKGVEAYVRPLHELLRRIPDFRLQVADHASRGDMVFIRWIATGTHGDTPLRFEGVDCVRHENGQVYENRIYCDHPLVHALNR</sequence>
<dbReference type="AlphaFoldDB" id="A0A158ETC4"/>
<dbReference type="InterPro" id="IPR037401">
    <property type="entry name" value="SnoaL-like"/>
</dbReference>
<dbReference type="RefSeq" id="WP_060816853.1">
    <property type="nucleotide sequence ID" value="NZ_FCOC02000001.1"/>
</dbReference>
<dbReference type="EMBL" id="FCOC02000001">
    <property type="protein sequence ID" value="SAL10723.1"/>
    <property type="molecule type" value="Genomic_DNA"/>
</dbReference>